<proteinExistence type="predicted"/>
<gene>
    <name evidence="4" type="ordered locus">Bind_2048</name>
</gene>
<evidence type="ECO:0000313" key="5">
    <source>
        <dbReference type="Proteomes" id="UP000001695"/>
    </source>
</evidence>
<feature type="domain" description="Glycosyltransferase 2-like" evidence="3">
    <location>
        <begin position="196"/>
        <end position="304"/>
    </location>
</feature>
<evidence type="ECO:0000256" key="2">
    <source>
        <dbReference type="ARBA" id="ARBA00022679"/>
    </source>
</evidence>
<dbReference type="GO" id="GO:0016758">
    <property type="term" value="F:hexosyltransferase activity"/>
    <property type="evidence" value="ECO:0007669"/>
    <property type="project" value="UniProtKB-ARBA"/>
</dbReference>
<dbReference type="Pfam" id="PF00535">
    <property type="entry name" value="Glycos_transf_2"/>
    <property type="match status" value="1"/>
</dbReference>
<dbReference type="InterPro" id="IPR001173">
    <property type="entry name" value="Glyco_trans_2-like"/>
</dbReference>
<organism evidence="4 5">
    <name type="scientific">Beijerinckia indica subsp. indica (strain ATCC 9039 / DSM 1715 / NCIMB 8712)</name>
    <dbReference type="NCBI Taxonomy" id="395963"/>
    <lineage>
        <taxon>Bacteria</taxon>
        <taxon>Pseudomonadati</taxon>
        <taxon>Pseudomonadota</taxon>
        <taxon>Alphaproteobacteria</taxon>
        <taxon>Hyphomicrobiales</taxon>
        <taxon>Beijerinckiaceae</taxon>
        <taxon>Beijerinckia</taxon>
    </lineage>
</organism>
<dbReference type="CDD" id="cd00761">
    <property type="entry name" value="Glyco_tranf_GTA_type"/>
    <property type="match status" value="1"/>
</dbReference>
<keyword evidence="2 4" id="KW-0808">Transferase</keyword>
<dbReference type="KEGG" id="bid:Bind_2048"/>
<evidence type="ECO:0000259" key="3">
    <source>
        <dbReference type="Pfam" id="PF00535"/>
    </source>
</evidence>
<reference evidence="4 5" key="2">
    <citation type="journal article" date="2010" name="J. Bacteriol.">
        <title>Complete genome sequence of Beijerinckia indica subsp. indica.</title>
        <authorList>
            <person name="Tamas I."/>
            <person name="Dedysh S.N."/>
            <person name="Liesack W."/>
            <person name="Stott M.B."/>
            <person name="Alam M."/>
            <person name="Murrell J.C."/>
            <person name="Dunfield P.F."/>
        </authorList>
    </citation>
    <scope>NUCLEOTIDE SEQUENCE [LARGE SCALE GENOMIC DNA]</scope>
    <source>
        <strain evidence="5">ATCC 9039 / DSM 1715 / NCIMB 8712</strain>
    </source>
</reference>
<protein>
    <submittedName>
        <fullName evidence="4">Glycosyl transferase family 2</fullName>
    </submittedName>
</protein>
<dbReference type="AlphaFoldDB" id="B2IFA5"/>
<dbReference type="Proteomes" id="UP000001695">
    <property type="component" value="Chromosome"/>
</dbReference>
<dbReference type="InterPro" id="IPR029044">
    <property type="entry name" value="Nucleotide-diphossugar_trans"/>
</dbReference>
<dbReference type="SUPFAM" id="SSF53335">
    <property type="entry name" value="S-adenosyl-L-methionine-dependent methyltransferases"/>
    <property type="match status" value="1"/>
</dbReference>
<dbReference type="eggNOG" id="COG0463">
    <property type="taxonomic scope" value="Bacteria"/>
</dbReference>
<dbReference type="PANTHER" id="PTHR22916">
    <property type="entry name" value="GLYCOSYLTRANSFERASE"/>
    <property type="match status" value="1"/>
</dbReference>
<evidence type="ECO:0000313" key="4">
    <source>
        <dbReference type="EMBL" id="ACB95670.1"/>
    </source>
</evidence>
<keyword evidence="1" id="KW-0328">Glycosyltransferase</keyword>
<reference evidence="5" key="1">
    <citation type="submission" date="2008-03" db="EMBL/GenBank/DDBJ databases">
        <title>Complete sequence of chromosome of Beijerinckia indica subsp. indica ATCC 9039.</title>
        <authorList>
            <consortium name="US DOE Joint Genome Institute"/>
            <person name="Copeland A."/>
            <person name="Lucas S."/>
            <person name="Lapidus A."/>
            <person name="Glavina del Rio T."/>
            <person name="Dalin E."/>
            <person name="Tice H."/>
            <person name="Bruce D."/>
            <person name="Goodwin L."/>
            <person name="Pitluck S."/>
            <person name="LaButti K."/>
            <person name="Schmutz J."/>
            <person name="Larimer F."/>
            <person name="Land M."/>
            <person name="Hauser L."/>
            <person name="Kyrpides N."/>
            <person name="Mikhailova N."/>
            <person name="Dunfield P.F."/>
            <person name="Dedysh S.N."/>
            <person name="Liesack W."/>
            <person name="Saw J.H."/>
            <person name="Alam M."/>
            <person name="Chen Y."/>
            <person name="Murrell J.C."/>
            <person name="Richardson P."/>
        </authorList>
    </citation>
    <scope>NUCLEOTIDE SEQUENCE [LARGE SCALE GENOMIC DNA]</scope>
    <source>
        <strain evidence="5">ATCC 9039 / DSM 1715 / NCIMB 8712</strain>
    </source>
</reference>
<dbReference type="PANTHER" id="PTHR22916:SF51">
    <property type="entry name" value="GLYCOSYLTRANSFERASE EPSH-RELATED"/>
    <property type="match status" value="1"/>
</dbReference>
<dbReference type="OrthoDB" id="174925at2"/>
<name>B2IFA5_BEII9</name>
<dbReference type="CAZy" id="GT2">
    <property type="family name" value="Glycosyltransferase Family 2"/>
</dbReference>
<dbReference type="SUPFAM" id="SSF53448">
    <property type="entry name" value="Nucleotide-diphospho-sugar transferases"/>
    <property type="match status" value="1"/>
</dbReference>
<dbReference type="Gene3D" id="3.90.550.10">
    <property type="entry name" value="Spore Coat Polysaccharide Biosynthesis Protein SpsA, Chain A"/>
    <property type="match status" value="1"/>
</dbReference>
<dbReference type="EMBL" id="CP001016">
    <property type="protein sequence ID" value="ACB95670.1"/>
    <property type="molecule type" value="Genomic_DNA"/>
</dbReference>
<dbReference type="STRING" id="395963.Bind_2048"/>
<dbReference type="InterPro" id="IPR029063">
    <property type="entry name" value="SAM-dependent_MTases_sf"/>
</dbReference>
<keyword evidence="5" id="KW-1185">Reference proteome</keyword>
<dbReference type="HOGENOM" id="CLU_492346_0_0_5"/>
<accession>B2IFA5</accession>
<evidence type="ECO:0000256" key="1">
    <source>
        <dbReference type="ARBA" id="ARBA00022676"/>
    </source>
</evidence>
<sequence length="553" mass="63719">MAILEHIPDLEKCVAKIDDLLRPDGVAYLQGCPLWAGSHGHHVWVLKEEGDYDSELTPEIENRTNGPLFSFVEKDKNPIPHWAHLVLTPDSLTEFLTKENVSESHARRIINFVYNVDGTMIGCCSNFKSASEIIKTFQTKFIVDAERIPSAHPNEYFTAARKKYSYWDLQTHGLMLWLKPKSYMLERVREPDPKVSVIVPFYKVEDYLGECIESIIRQDYKNIEIILVDDASPDGSRGIAQRFAAKDSRIRVLTHEKNEGLGPARNTGVHHATGFYVFFLDSDDLLHSSQAIGKLVSAAQSHSNCPVVVGGCVRLMANGKIQPVDHIDDRGGLNKSGGVVHGVEAFLAGVRLPNAYYLPPRAWGALIERTFYENLMLDFPSGEHEDLVHTPFLYFLADNVLYVKDIVVTYRYRDCSISNARWTPEMVRRYGDLWRNFKSIALRRGLENYLGDCAFKFIYHLIWRMRNNSFDDDSRTEVLNLVGNMFQDVENVTYKHEFYRSMNSVRKFVGGTFRRDKYYEWLTKSLPEDLVLDYYRNHSVLGRLSFGQWLRWF</sequence>